<name>A0ABV3XZ48_9ACTN</name>
<sequence>TWMRSENEGRMVVHASIGGVDAERANAAYTSQTCPEPTCGYVSRDNRQGDRFHCRNPYWGCNWQGDADHVAATNLLSRLTDRQIGVYTPYTEVKTILDERFRRRKESRVGARVVPQGTAGNGVHGACVEDGATAHGRTPSKPRGPRLVVGGGNTTDSQSPEHAACSGETQRLESENKRRA</sequence>
<feature type="domain" description="Cas12f1-like TNB" evidence="3">
    <location>
        <begin position="19"/>
        <end position="75"/>
    </location>
</feature>
<evidence type="ECO:0000313" key="5">
    <source>
        <dbReference type="Proteomes" id="UP001560267"/>
    </source>
</evidence>
<dbReference type="EMBL" id="JBFSHR010000003">
    <property type="protein sequence ID" value="MEX6428568.1"/>
    <property type="molecule type" value="Genomic_DNA"/>
</dbReference>
<comment type="caution">
    <text evidence="4">The sequence shown here is derived from an EMBL/GenBank/DDBJ whole genome shotgun (WGS) entry which is preliminary data.</text>
</comment>
<organism evidence="4 5">
    <name type="scientific">Ferrimicrobium acidiphilum</name>
    <dbReference type="NCBI Taxonomy" id="121039"/>
    <lineage>
        <taxon>Bacteria</taxon>
        <taxon>Bacillati</taxon>
        <taxon>Actinomycetota</taxon>
        <taxon>Acidimicrobiia</taxon>
        <taxon>Acidimicrobiales</taxon>
        <taxon>Acidimicrobiaceae</taxon>
        <taxon>Ferrimicrobium</taxon>
    </lineage>
</organism>
<dbReference type="Pfam" id="PF07282">
    <property type="entry name" value="Cas12f1-like_TNB"/>
    <property type="match status" value="1"/>
</dbReference>
<accession>A0ABV3XZ48</accession>
<feature type="region of interest" description="Disordered" evidence="2">
    <location>
        <begin position="122"/>
        <end position="180"/>
    </location>
</feature>
<feature type="compositionally biased region" description="Basic and acidic residues" evidence="2">
    <location>
        <begin position="170"/>
        <end position="180"/>
    </location>
</feature>
<dbReference type="RefSeq" id="WP_369084135.1">
    <property type="nucleotide sequence ID" value="NZ_JBFSHR010000003.1"/>
</dbReference>
<evidence type="ECO:0000256" key="2">
    <source>
        <dbReference type="SAM" id="MobiDB-lite"/>
    </source>
</evidence>
<gene>
    <name evidence="4" type="ORF">AB6A68_01770</name>
</gene>
<feature type="non-terminal residue" evidence="4">
    <location>
        <position position="1"/>
    </location>
</feature>
<evidence type="ECO:0000256" key="1">
    <source>
        <dbReference type="ARBA" id="ARBA00023125"/>
    </source>
</evidence>
<evidence type="ECO:0000259" key="3">
    <source>
        <dbReference type="Pfam" id="PF07282"/>
    </source>
</evidence>
<dbReference type="InterPro" id="IPR010095">
    <property type="entry name" value="Cas12f1-like_TNB"/>
</dbReference>
<keyword evidence="5" id="KW-1185">Reference proteome</keyword>
<dbReference type="Proteomes" id="UP001560267">
    <property type="component" value="Unassembled WGS sequence"/>
</dbReference>
<protein>
    <submittedName>
        <fullName evidence="4">Zinc ribbon domain-containing protein</fullName>
    </submittedName>
</protein>
<proteinExistence type="predicted"/>
<reference evidence="4 5" key="1">
    <citation type="submission" date="2024-07" db="EMBL/GenBank/DDBJ databases">
        <title>Draft Genome Sequence of Ferrimicrobium acidiphilum Strain YE2023, Isolated from a Pulp of Bioleach Reactor.</title>
        <authorList>
            <person name="Elkina Y.A."/>
            <person name="Bulaeva A.G."/>
            <person name="Beletsky A.V."/>
            <person name="Mardanov A.V."/>
        </authorList>
    </citation>
    <scope>NUCLEOTIDE SEQUENCE [LARGE SCALE GENOMIC DNA]</scope>
    <source>
        <strain evidence="4 5">YE2023</strain>
    </source>
</reference>
<keyword evidence="1" id="KW-0238">DNA-binding</keyword>
<evidence type="ECO:0000313" key="4">
    <source>
        <dbReference type="EMBL" id="MEX6428568.1"/>
    </source>
</evidence>